<dbReference type="Proteomes" id="UP000437446">
    <property type="component" value="Unassembled WGS sequence"/>
</dbReference>
<dbReference type="RefSeq" id="WP_005644391.1">
    <property type="nucleotide sequence ID" value="NZ_DAWDXW010000003.1"/>
</dbReference>
<reference evidence="4 11" key="2">
    <citation type="journal article" date="2019" name="Nat. Med.">
        <title>A library of human gut bacterial isolates paired with longitudinal multiomics data enables mechanistic microbiome research.</title>
        <authorList>
            <person name="Poyet M."/>
            <person name="Groussin M."/>
            <person name="Gibbons S.M."/>
            <person name="Avila-Pacheco J."/>
            <person name="Jiang X."/>
            <person name="Kearney S.M."/>
            <person name="Perrotta A.R."/>
            <person name="Berdy B."/>
            <person name="Zhao S."/>
            <person name="Lieberman T.D."/>
            <person name="Swanson P.K."/>
            <person name="Smith M."/>
            <person name="Roesemann S."/>
            <person name="Alexander J.E."/>
            <person name="Rich S.A."/>
            <person name="Livny J."/>
            <person name="Vlamakis H."/>
            <person name="Clish C."/>
            <person name="Bullock K."/>
            <person name="Deik A."/>
            <person name="Scott J."/>
            <person name="Pierce K.A."/>
            <person name="Xavier R.J."/>
            <person name="Alm E.J."/>
        </authorList>
    </citation>
    <scope>NUCLEOTIDE SEQUENCE [LARGE SCALE GENOMIC DNA]</scope>
    <source>
        <strain evidence="4 11">BIOML-A25</strain>
    </source>
</reference>
<dbReference type="GO" id="GO:0016829">
    <property type="term" value="F:lyase activity"/>
    <property type="evidence" value="ECO:0007669"/>
    <property type="project" value="InterPro"/>
</dbReference>
<evidence type="ECO:0000313" key="11">
    <source>
        <dbReference type="Proteomes" id="UP000437446"/>
    </source>
</evidence>
<dbReference type="Gene3D" id="1.50.10.100">
    <property type="entry name" value="Chondroitin AC/alginate lyase"/>
    <property type="match status" value="1"/>
</dbReference>
<dbReference type="GO" id="GO:0030313">
    <property type="term" value="C:cell envelope"/>
    <property type="evidence" value="ECO:0007669"/>
    <property type="project" value="UniProtKB-SubCell"/>
</dbReference>
<dbReference type="Gene3D" id="2.70.98.70">
    <property type="match status" value="1"/>
</dbReference>
<evidence type="ECO:0000256" key="1">
    <source>
        <dbReference type="ARBA" id="ARBA00004196"/>
    </source>
</evidence>
<accession>A0A3R6EBQ3</accession>
<reference evidence="8 9" key="1">
    <citation type="submission" date="2018-08" db="EMBL/GenBank/DDBJ databases">
        <title>A genome reference for cultivated species of the human gut microbiota.</title>
        <authorList>
            <person name="Zou Y."/>
            <person name="Xue W."/>
            <person name="Luo G."/>
        </authorList>
    </citation>
    <scope>NUCLEOTIDE SEQUENCE [LARGE SCALE GENOMIC DNA]</scope>
    <source>
        <strain evidence="7 9">AM16-50</strain>
        <strain evidence="6 10">AM50-15</strain>
        <strain evidence="5 8">OM05-11AA</strain>
    </source>
</reference>
<dbReference type="InterPro" id="IPR008929">
    <property type="entry name" value="Chondroitin_lyas"/>
</dbReference>
<evidence type="ECO:0000259" key="3">
    <source>
        <dbReference type="Pfam" id="PF07940"/>
    </source>
</evidence>
<evidence type="ECO:0000256" key="2">
    <source>
        <dbReference type="SAM" id="SignalP"/>
    </source>
</evidence>
<dbReference type="EMBL" id="QSUP01000017">
    <property type="protein sequence ID" value="RGN50190.1"/>
    <property type="molecule type" value="Genomic_DNA"/>
</dbReference>
<dbReference type="Pfam" id="PF07940">
    <property type="entry name" value="Hepar_II_III_C"/>
    <property type="match status" value="1"/>
</dbReference>
<dbReference type="InterPro" id="IPR012480">
    <property type="entry name" value="Hepar_II_III_C"/>
</dbReference>
<evidence type="ECO:0000313" key="7">
    <source>
        <dbReference type="EMBL" id="RHH79848.1"/>
    </source>
</evidence>
<dbReference type="EMBL" id="QRKC01000001">
    <property type="protein sequence ID" value="RHH79848.1"/>
    <property type="molecule type" value="Genomic_DNA"/>
</dbReference>
<feature type="domain" description="Heparinase II/III-like C-terminal" evidence="3">
    <location>
        <begin position="385"/>
        <end position="559"/>
    </location>
</feature>
<evidence type="ECO:0000313" key="8">
    <source>
        <dbReference type="Proteomes" id="UP000261088"/>
    </source>
</evidence>
<protein>
    <submittedName>
        <fullName evidence="7">Heparinase</fullName>
    </submittedName>
</protein>
<proteinExistence type="predicted"/>
<dbReference type="Proteomes" id="UP000261088">
    <property type="component" value="Unassembled WGS sequence"/>
</dbReference>
<dbReference type="Proteomes" id="UP000285173">
    <property type="component" value="Unassembled WGS sequence"/>
</dbReference>
<organism evidence="7 9">
    <name type="scientific">Parabacteroides merdae</name>
    <dbReference type="NCBI Taxonomy" id="46503"/>
    <lineage>
        <taxon>Bacteria</taxon>
        <taxon>Pseudomonadati</taxon>
        <taxon>Bacteroidota</taxon>
        <taxon>Bacteroidia</taxon>
        <taxon>Bacteroidales</taxon>
        <taxon>Tannerellaceae</taxon>
        <taxon>Parabacteroides</taxon>
    </lineage>
</organism>
<feature type="signal peptide" evidence="2">
    <location>
        <begin position="1"/>
        <end position="20"/>
    </location>
</feature>
<evidence type="ECO:0000313" key="5">
    <source>
        <dbReference type="EMBL" id="RGN50190.1"/>
    </source>
</evidence>
<gene>
    <name evidence="7" type="ORF">DW191_01560</name>
    <name evidence="6" type="ORF">DW986_17125</name>
    <name evidence="5" type="ORF">DXB61_13265</name>
    <name evidence="4" type="ORF">GMD66_03760</name>
</gene>
<dbReference type="PANTHER" id="PTHR38045">
    <property type="entry name" value="CHROMOSOME 1, WHOLE GENOME SHOTGUN SEQUENCE"/>
    <property type="match status" value="1"/>
</dbReference>
<dbReference type="PANTHER" id="PTHR38045:SF1">
    <property type="entry name" value="HEPARINASE II_III-LIKE PROTEIN"/>
    <property type="match status" value="1"/>
</dbReference>
<evidence type="ECO:0000313" key="10">
    <source>
        <dbReference type="Proteomes" id="UP000285173"/>
    </source>
</evidence>
<dbReference type="Proteomes" id="UP000283732">
    <property type="component" value="Unassembled WGS sequence"/>
</dbReference>
<evidence type="ECO:0000313" key="9">
    <source>
        <dbReference type="Proteomes" id="UP000283732"/>
    </source>
</evidence>
<dbReference type="SUPFAM" id="SSF48230">
    <property type="entry name" value="Chondroitin AC/alginate lyase"/>
    <property type="match status" value="1"/>
</dbReference>
<sequence>MKARILVWLVALFCCHNALFAQKEFVNASARLSGHPRILLQKGEEKALKKVIMKDAVWKDIHQSLVDEAGEIVKLPLNERIKIGRRLLSVSRENLRRIFILSYAYRMTGKSEFLKRAESEMLKAASFSDWNPSHFLDVGEMTMALAIGYDWLYPQLSVQTKKEIENAIVEKGLRPSFDERYNWFVNAVHNWSQVCHAGVTYGALAIWEKEPELSRTVINRAIDKISIPMGHYAPDGAYPEGVGYWDYGTSFNAMFLSAIEKAFGTDYGLSELPGFLKTGEYILHVVTPNLKNFAYSDNGGNAFLAPTMFWFYDKTKDASILYNQVQLYKKDGQKRIKKNRLAPAMLIWGASASLANPQKPARLSWMAQGDNPVCFMRSSWNDSSAVYVGMKMGSPSVNHGHMDVGSFLLEADGVLWGMDMGGEEYNRLETRGVDLWNSRQNSQRWDVYRYNNFAHNTLSFNHKYQDVKGKAQIDGYSDQENNMYVISDLTPVYKDQVKSAKRAVSLVNKEYVVVEDLIEATKRFTMMTWTMVTPASAKIVADNVMLLEKDGKRLYIKVEGPKKVRWHISPAQSEFSYDSPNPGISIIGFDTDLELSVKQSIRVFLLPGENKNVTYKSVL</sequence>
<comment type="caution">
    <text evidence="7">The sequence shown here is derived from an EMBL/GenBank/DDBJ whole genome shotgun (WGS) entry which is preliminary data.</text>
</comment>
<evidence type="ECO:0000313" key="6">
    <source>
        <dbReference type="EMBL" id="RGZ44212.1"/>
    </source>
</evidence>
<comment type="subcellular location">
    <subcellularLocation>
        <location evidence="1">Cell envelope</location>
    </subcellularLocation>
</comment>
<evidence type="ECO:0000313" key="4">
    <source>
        <dbReference type="EMBL" id="MTU28353.1"/>
    </source>
</evidence>
<dbReference type="EMBL" id="QSEF01000029">
    <property type="protein sequence ID" value="RGZ44212.1"/>
    <property type="molecule type" value="Genomic_DNA"/>
</dbReference>
<name>A0A3R6EBQ3_9BACT</name>
<dbReference type="EMBL" id="WNCR01000001">
    <property type="protein sequence ID" value="MTU28353.1"/>
    <property type="molecule type" value="Genomic_DNA"/>
</dbReference>
<dbReference type="AlphaFoldDB" id="A0A3R6EBQ3"/>
<keyword evidence="2" id="KW-0732">Signal</keyword>
<feature type="chain" id="PRO_5044084777" evidence="2">
    <location>
        <begin position="21"/>
        <end position="619"/>
    </location>
</feature>